<dbReference type="Gramene" id="TKV99629">
    <property type="protein sequence ID" value="TKV99629"/>
    <property type="gene ID" value="SEVIR_8G056632v2"/>
</dbReference>
<dbReference type="AlphaFoldDB" id="A0A4U6TC50"/>
<gene>
    <name evidence="1" type="ORF">SEVIR_8G056632v2</name>
</gene>
<reference evidence="1" key="1">
    <citation type="submission" date="2019-03" db="EMBL/GenBank/DDBJ databases">
        <title>WGS assembly of Setaria viridis.</title>
        <authorList>
            <person name="Huang P."/>
            <person name="Jenkins J."/>
            <person name="Grimwood J."/>
            <person name="Barry K."/>
            <person name="Healey A."/>
            <person name="Mamidi S."/>
            <person name="Sreedasyam A."/>
            <person name="Shu S."/>
            <person name="Feldman M."/>
            <person name="Wu J."/>
            <person name="Yu Y."/>
            <person name="Chen C."/>
            <person name="Johnson J."/>
            <person name="Rokhsar D."/>
            <person name="Baxter I."/>
            <person name="Schmutz J."/>
            <person name="Brutnell T."/>
            <person name="Kellogg E."/>
        </authorList>
    </citation>
    <scope>NUCLEOTIDE SEQUENCE [LARGE SCALE GENOMIC DNA]</scope>
</reference>
<accession>A0A4U6TC50</accession>
<sequence length="75" mass="9107">MENLFVRQFCYRRTLQSQHEQNDISRATNNCEKCSKWSFHVTIWTYSECISSKMCFFILLYTTVLWVSCNYMDIL</sequence>
<protein>
    <submittedName>
        <fullName evidence="1">Uncharacterized protein</fullName>
    </submittedName>
</protein>
<name>A0A4U6TC50_SETVI</name>
<evidence type="ECO:0000313" key="2">
    <source>
        <dbReference type="Proteomes" id="UP000298652"/>
    </source>
</evidence>
<dbReference type="EMBL" id="CM016559">
    <property type="protein sequence ID" value="TKV99629.1"/>
    <property type="molecule type" value="Genomic_DNA"/>
</dbReference>
<dbReference type="Proteomes" id="UP000298652">
    <property type="component" value="Chromosome 8"/>
</dbReference>
<keyword evidence="2" id="KW-1185">Reference proteome</keyword>
<proteinExistence type="predicted"/>
<organism evidence="1 2">
    <name type="scientific">Setaria viridis</name>
    <name type="common">Green bristlegrass</name>
    <name type="synonym">Setaria italica subsp. viridis</name>
    <dbReference type="NCBI Taxonomy" id="4556"/>
    <lineage>
        <taxon>Eukaryota</taxon>
        <taxon>Viridiplantae</taxon>
        <taxon>Streptophyta</taxon>
        <taxon>Embryophyta</taxon>
        <taxon>Tracheophyta</taxon>
        <taxon>Spermatophyta</taxon>
        <taxon>Magnoliopsida</taxon>
        <taxon>Liliopsida</taxon>
        <taxon>Poales</taxon>
        <taxon>Poaceae</taxon>
        <taxon>PACMAD clade</taxon>
        <taxon>Panicoideae</taxon>
        <taxon>Panicodae</taxon>
        <taxon>Paniceae</taxon>
        <taxon>Cenchrinae</taxon>
        <taxon>Setaria</taxon>
    </lineage>
</organism>
<evidence type="ECO:0000313" key="1">
    <source>
        <dbReference type="EMBL" id="TKV99629.1"/>
    </source>
</evidence>